<accession>A0A179D2T2</accession>
<dbReference type="GO" id="GO:0005524">
    <property type="term" value="F:ATP binding"/>
    <property type="evidence" value="ECO:0007669"/>
    <property type="project" value="UniProtKB-UniRule"/>
</dbReference>
<comment type="caution">
    <text evidence="3">The sequence shown here is derived from an EMBL/GenBank/DDBJ whole genome shotgun (WGS) entry which is preliminary data.</text>
</comment>
<sequence length="342" mass="38358">MIKVAVSGINAVDNPGPGIGIIKGLREGSLSVSVVGLAYDAMEPGVYLEQLIERAYLMPYPSEGEAPFLNRLLYIREKEDLEAIIPALDAELPLFIDLQERLSAYGIKTFLPSKEQFRLRAKDRLPAVAETIGIKIPATLVVTSYEEFSRALSQLKFPVMVKGLFYKALKAHTPAEAEQYFHSILAEWGFPVILQEVVAGEEMNVVGVGDGEGGHFGLVTIKKLWITSLGKIWTGVTVTHQRLLSAAEEFVRAFRWRGAFELETIVKDEEIYLIEINPRFPAWIYFAVGVGVNLPERLLKAALGEEPERESHYEAGKLYIRFTDDFVTDIQIFQHMVTRGER</sequence>
<dbReference type="InterPro" id="IPR011761">
    <property type="entry name" value="ATP-grasp"/>
</dbReference>
<reference evidence="3 4" key="1">
    <citation type="submission" date="2016-04" db="EMBL/GenBank/DDBJ databases">
        <title>Genome analysis of Thermosulfurimonas dismutans, the first thermophilic sulfur-disproportionating bacterium of the phylum Thermodesulfobacteria.</title>
        <authorList>
            <person name="Mardanov A.V."/>
            <person name="Beletsky A.V."/>
            <person name="Kadnikov V.V."/>
            <person name="Slobodkin A.I."/>
            <person name="Ravin N.V."/>
        </authorList>
    </citation>
    <scope>NUCLEOTIDE SEQUENCE [LARGE SCALE GENOMIC DNA]</scope>
    <source>
        <strain evidence="3 4">S95</strain>
    </source>
</reference>
<dbReference type="RefSeq" id="WP_068671016.1">
    <property type="nucleotide sequence ID" value="NZ_LWLG01000012.1"/>
</dbReference>
<dbReference type="PROSITE" id="PS50975">
    <property type="entry name" value="ATP_GRASP"/>
    <property type="match status" value="1"/>
</dbReference>
<evidence type="ECO:0000256" key="1">
    <source>
        <dbReference type="PROSITE-ProRule" id="PRU00409"/>
    </source>
</evidence>
<dbReference type="Gene3D" id="3.40.50.20">
    <property type="match status" value="1"/>
</dbReference>
<keyword evidence="1" id="KW-0547">Nucleotide-binding</keyword>
<evidence type="ECO:0000313" key="3">
    <source>
        <dbReference type="EMBL" id="OAQ20356.1"/>
    </source>
</evidence>
<evidence type="ECO:0000259" key="2">
    <source>
        <dbReference type="PROSITE" id="PS50975"/>
    </source>
</evidence>
<keyword evidence="1" id="KW-0067">ATP-binding</keyword>
<evidence type="ECO:0000313" key="4">
    <source>
        <dbReference type="Proteomes" id="UP000078390"/>
    </source>
</evidence>
<dbReference type="AlphaFoldDB" id="A0A179D2T2"/>
<dbReference type="GO" id="GO:0016874">
    <property type="term" value="F:ligase activity"/>
    <property type="evidence" value="ECO:0007669"/>
    <property type="project" value="UniProtKB-KW"/>
</dbReference>
<dbReference type="Proteomes" id="UP000078390">
    <property type="component" value="Unassembled WGS sequence"/>
</dbReference>
<feature type="domain" description="ATP-grasp" evidence="2">
    <location>
        <begin position="126"/>
        <end position="303"/>
    </location>
</feature>
<organism evidence="3 4">
    <name type="scientific">Thermosulfurimonas dismutans</name>
    <dbReference type="NCBI Taxonomy" id="999894"/>
    <lineage>
        <taxon>Bacteria</taxon>
        <taxon>Pseudomonadati</taxon>
        <taxon>Thermodesulfobacteriota</taxon>
        <taxon>Thermodesulfobacteria</taxon>
        <taxon>Thermodesulfobacteriales</taxon>
        <taxon>Thermodesulfobacteriaceae</taxon>
        <taxon>Thermosulfurimonas</taxon>
    </lineage>
</organism>
<dbReference type="GO" id="GO:0046872">
    <property type="term" value="F:metal ion binding"/>
    <property type="evidence" value="ECO:0007669"/>
    <property type="project" value="InterPro"/>
</dbReference>
<keyword evidence="3" id="KW-0436">Ligase</keyword>
<dbReference type="STRING" id="999894.TDIS_1551"/>
<dbReference type="OrthoDB" id="9803907at2"/>
<name>A0A179D2T2_9BACT</name>
<gene>
    <name evidence="3" type="ORF">TDIS_1551</name>
</gene>
<dbReference type="SUPFAM" id="SSF56059">
    <property type="entry name" value="Glutathione synthetase ATP-binding domain-like"/>
    <property type="match status" value="1"/>
</dbReference>
<dbReference type="EMBL" id="LWLG01000012">
    <property type="protein sequence ID" value="OAQ20356.1"/>
    <property type="molecule type" value="Genomic_DNA"/>
</dbReference>
<keyword evidence="4" id="KW-1185">Reference proteome</keyword>
<dbReference type="PATRIC" id="fig|999894.6.peg.1550"/>
<dbReference type="Pfam" id="PF15632">
    <property type="entry name" value="ATPgrasp_Ter"/>
    <property type="match status" value="1"/>
</dbReference>
<proteinExistence type="predicted"/>
<dbReference type="Gene3D" id="3.30.470.20">
    <property type="entry name" value="ATP-grasp fold, B domain"/>
    <property type="match status" value="1"/>
</dbReference>
<protein>
    <submittedName>
        <fullName evidence="3">Carboxylate--amine ligase</fullName>
    </submittedName>
</protein>